<proteinExistence type="predicted"/>
<organism evidence="1 2">
    <name type="scientific">Brevibacterium paucivorans</name>
    <dbReference type="NCBI Taxonomy" id="170994"/>
    <lineage>
        <taxon>Bacteria</taxon>
        <taxon>Bacillati</taxon>
        <taxon>Actinomycetota</taxon>
        <taxon>Actinomycetes</taxon>
        <taxon>Micrococcales</taxon>
        <taxon>Brevibacteriaceae</taxon>
        <taxon>Brevibacterium</taxon>
    </lineage>
</organism>
<dbReference type="AlphaFoldDB" id="A0A2N6VJD9"/>
<name>A0A2N6VJD9_9MICO</name>
<reference evidence="1 2" key="1">
    <citation type="submission" date="2017-09" db="EMBL/GenBank/DDBJ databases">
        <title>Bacterial strain isolated from the female urinary microbiota.</title>
        <authorList>
            <person name="Thomas-White K."/>
            <person name="Kumar N."/>
            <person name="Forster S."/>
            <person name="Putonti C."/>
            <person name="Lawley T."/>
            <person name="Wolfe A.J."/>
        </authorList>
    </citation>
    <scope>NUCLEOTIDE SEQUENCE [LARGE SCALE GENOMIC DNA]</scope>
    <source>
        <strain evidence="1 2">UMB1301</strain>
    </source>
</reference>
<accession>A0A2N6VJD9</accession>
<sequence length="21" mass="2436">MSEQFDVERLEISPLDEVDAL</sequence>
<evidence type="ECO:0000313" key="2">
    <source>
        <dbReference type="Proteomes" id="UP000235598"/>
    </source>
</evidence>
<comment type="caution">
    <text evidence="1">The sequence shown here is derived from an EMBL/GenBank/DDBJ whole genome shotgun (WGS) entry which is preliminary data.</text>
</comment>
<feature type="non-terminal residue" evidence="1">
    <location>
        <position position="21"/>
    </location>
</feature>
<evidence type="ECO:0000313" key="1">
    <source>
        <dbReference type="EMBL" id="PMD04143.1"/>
    </source>
</evidence>
<dbReference type="GO" id="GO:0016740">
    <property type="term" value="F:transferase activity"/>
    <property type="evidence" value="ECO:0007669"/>
    <property type="project" value="UniProtKB-KW"/>
</dbReference>
<dbReference type="EMBL" id="PNHK01000330">
    <property type="protein sequence ID" value="PMD04143.1"/>
    <property type="molecule type" value="Genomic_DNA"/>
</dbReference>
<dbReference type="Proteomes" id="UP000235598">
    <property type="component" value="Unassembled WGS sequence"/>
</dbReference>
<gene>
    <name evidence="1" type="ORF">CJ199_13795</name>
</gene>
<keyword evidence="1" id="KW-0808">Transferase</keyword>
<protein>
    <submittedName>
        <fullName evidence="1">GNAT family N-acetyltransferase</fullName>
    </submittedName>
</protein>